<keyword evidence="4" id="KW-0963">Cytoplasm</keyword>
<dbReference type="InterPro" id="IPR005846">
    <property type="entry name" value="A-D-PHexomutase_a/b/a-III"/>
</dbReference>
<evidence type="ECO:0000256" key="10">
    <source>
        <dbReference type="ARBA" id="ARBA00023277"/>
    </source>
</evidence>
<dbReference type="GO" id="GO:0000287">
    <property type="term" value="F:magnesium ion binding"/>
    <property type="evidence" value="ECO:0007669"/>
    <property type="project" value="InterPro"/>
</dbReference>
<gene>
    <name evidence="15" type="ORF">D6C91_02430</name>
</gene>
<dbReference type="GO" id="GO:0006166">
    <property type="term" value="P:purine ribonucleoside salvage"/>
    <property type="evidence" value="ECO:0007669"/>
    <property type="project" value="TreeGrafter"/>
</dbReference>
<evidence type="ECO:0000256" key="7">
    <source>
        <dbReference type="ARBA" id="ARBA00022723"/>
    </source>
</evidence>
<dbReference type="GO" id="GO:0006006">
    <property type="term" value="P:glucose metabolic process"/>
    <property type="evidence" value="ECO:0007669"/>
    <property type="project" value="UniProtKB-KW"/>
</dbReference>
<dbReference type="Pfam" id="PF02880">
    <property type="entry name" value="PGM_PMM_III"/>
    <property type="match status" value="1"/>
</dbReference>
<evidence type="ECO:0000313" key="16">
    <source>
        <dbReference type="Proteomes" id="UP000308005"/>
    </source>
</evidence>
<dbReference type="SUPFAM" id="SSF53738">
    <property type="entry name" value="Phosphoglucomutase, first 3 domains"/>
    <property type="match status" value="3"/>
</dbReference>
<dbReference type="GO" id="GO:0005634">
    <property type="term" value="C:nucleus"/>
    <property type="evidence" value="ECO:0007669"/>
    <property type="project" value="TreeGrafter"/>
</dbReference>
<evidence type="ECO:0000313" key="15">
    <source>
        <dbReference type="EMBL" id="THZ27004.1"/>
    </source>
</evidence>
<evidence type="ECO:0000256" key="4">
    <source>
        <dbReference type="ARBA" id="ARBA00022490"/>
    </source>
</evidence>
<evidence type="ECO:0000259" key="12">
    <source>
        <dbReference type="Pfam" id="PF02878"/>
    </source>
</evidence>
<keyword evidence="8" id="KW-0460">Magnesium</keyword>
<comment type="similarity">
    <text evidence="3">Belongs to the phosphohexose mutase family.</text>
</comment>
<keyword evidence="7" id="KW-0479">Metal-binding</keyword>
<dbReference type="InterPro" id="IPR016066">
    <property type="entry name" value="A-D-PHexomutase_CS"/>
</dbReference>
<dbReference type="Pfam" id="PF02878">
    <property type="entry name" value="PGM_PMM_I"/>
    <property type="match status" value="1"/>
</dbReference>
<evidence type="ECO:0000256" key="2">
    <source>
        <dbReference type="ARBA" id="ARBA00004496"/>
    </source>
</evidence>
<dbReference type="GO" id="GO:0005737">
    <property type="term" value="C:cytoplasm"/>
    <property type="evidence" value="ECO:0007669"/>
    <property type="project" value="UniProtKB-SubCell"/>
</dbReference>
<evidence type="ECO:0000256" key="5">
    <source>
        <dbReference type="ARBA" id="ARBA00022526"/>
    </source>
</evidence>
<name>A0A4S9TPN0_AURPU</name>
<organism evidence="15 16">
    <name type="scientific">Aureobasidium pullulans</name>
    <name type="common">Black yeast</name>
    <name type="synonym">Pullularia pullulans</name>
    <dbReference type="NCBI Taxonomy" id="5580"/>
    <lineage>
        <taxon>Eukaryota</taxon>
        <taxon>Fungi</taxon>
        <taxon>Dikarya</taxon>
        <taxon>Ascomycota</taxon>
        <taxon>Pezizomycotina</taxon>
        <taxon>Dothideomycetes</taxon>
        <taxon>Dothideomycetidae</taxon>
        <taxon>Dothideales</taxon>
        <taxon>Saccotheciaceae</taxon>
        <taxon>Aureobasidium</taxon>
    </lineage>
</organism>
<evidence type="ECO:0000256" key="11">
    <source>
        <dbReference type="SAM" id="MobiDB-lite"/>
    </source>
</evidence>
<evidence type="ECO:0000256" key="9">
    <source>
        <dbReference type="ARBA" id="ARBA00023235"/>
    </source>
</evidence>
<dbReference type="EMBL" id="QZBM01000063">
    <property type="protein sequence ID" value="THZ27004.1"/>
    <property type="molecule type" value="Genomic_DNA"/>
</dbReference>
<feature type="region of interest" description="Disordered" evidence="11">
    <location>
        <begin position="592"/>
        <end position="617"/>
    </location>
</feature>
<dbReference type="Gene3D" id="3.40.120.10">
    <property type="entry name" value="Alpha-D-Glucose-1,6-Bisphosphate, subunit A, domain 3"/>
    <property type="match status" value="3"/>
</dbReference>
<dbReference type="PROSITE" id="PS00710">
    <property type="entry name" value="PGM_PMM"/>
    <property type="match status" value="1"/>
</dbReference>
<keyword evidence="6" id="KW-0597">Phosphoprotein</keyword>
<dbReference type="PANTHER" id="PTHR45745">
    <property type="entry name" value="PHOSPHOMANNOMUTASE 45A"/>
    <property type="match status" value="1"/>
</dbReference>
<reference evidence="15 16" key="1">
    <citation type="submission" date="2018-10" db="EMBL/GenBank/DDBJ databases">
        <title>Fifty Aureobasidium pullulans genomes reveal a recombining polyextremotolerant generalist.</title>
        <authorList>
            <person name="Gostincar C."/>
            <person name="Turk M."/>
            <person name="Zajc J."/>
            <person name="Gunde-Cimerman N."/>
        </authorList>
    </citation>
    <scope>NUCLEOTIDE SEQUENCE [LARGE SCALE GENOMIC DNA]</scope>
    <source>
        <strain evidence="15 16">EXF-3863</strain>
    </source>
</reference>
<feature type="domain" description="Alpha-D-phosphohexomutase alpha/beta/alpha" evidence="12">
    <location>
        <begin position="36"/>
        <end position="173"/>
    </location>
</feature>
<proteinExistence type="inferred from homology"/>
<comment type="cofactor">
    <cofactor evidence="1">
        <name>Mg(2+)</name>
        <dbReference type="ChEBI" id="CHEBI:18420"/>
    </cofactor>
</comment>
<accession>A0A4S9TPN0</accession>
<keyword evidence="5" id="KW-0313">Glucose metabolism</keyword>
<feature type="compositionally biased region" description="Basic and acidic residues" evidence="11">
    <location>
        <begin position="601"/>
        <end position="617"/>
    </location>
</feature>
<dbReference type="Pfam" id="PF02879">
    <property type="entry name" value="PGM_PMM_II"/>
    <property type="match status" value="1"/>
</dbReference>
<feature type="domain" description="Alpha-D-phosphohexomutase alpha/beta/alpha" evidence="14">
    <location>
        <begin position="314"/>
        <end position="420"/>
    </location>
</feature>
<dbReference type="InterPro" id="IPR005844">
    <property type="entry name" value="A-D-PHexomutase_a/b/a-I"/>
</dbReference>
<evidence type="ECO:0000256" key="1">
    <source>
        <dbReference type="ARBA" id="ARBA00001946"/>
    </source>
</evidence>
<comment type="caution">
    <text evidence="15">The sequence shown here is derived from an EMBL/GenBank/DDBJ whole genome shotgun (WGS) entry which is preliminary data.</text>
</comment>
<evidence type="ECO:0000259" key="13">
    <source>
        <dbReference type="Pfam" id="PF02879"/>
    </source>
</evidence>
<feature type="domain" description="Alpha-D-phosphohexomutase alpha/beta/alpha" evidence="13">
    <location>
        <begin position="201"/>
        <end position="303"/>
    </location>
</feature>
<evidence type="ECO:0000256" key="8">
    <source>
        <dbReference type="ARBA" id="ARBA00022842"/>
    </source>
</evidence>
<evidence type="ECO:0000256" key="3">
    <source>
        <dbReference type="ARBA" id="ARBA00010231"/>
    </source>
</evidence>
<protein>
    <recommendedName>
        <fullName evidence="17">Phosphoglucomutase</fullName>
    </recommendedName>
</protein>
<dbReference type="Proteomes" id="UP000308005">
    <property type="component" value="Unassembled WGS sequence"/>
</dbReference>
<evidence type="ECO:0000256" key="6">
    <source>
        <dbReference type="ARBA" id="ARBA00022553"/>
    </source>
</evidence>
<evidence type="ECO:0000259" key="14">
    <source>
        <dbReference type="Pfam" id="PF02880"/>
    </source>
</evidence>
<dbReference type="AlphaFoldDB" id="A0A4S9TPN0"/>
<dbReference type="FunFam" id="3.40.120.10:FF:000035">
    <property type="entry name" value="Pgm3p"/>
    <property type="match status" value="1"/>
</dbReference>
<dbReference type="GO" id="GO:0008973">
    <property type="term" value="F:phosphopentomutase activity"/>
    <property type="evidence" value="ECO:0007669"/>
    <property type="project" value="TreeGrafter"/>
</dbReference>
<evidence type="ECO:0008006" key="17">
    <source>
        <dbReference type="Google" id="ProtNLM"/>
    </source>
</evidence>
<dbReference type="InterPro" id="IPR005845">
    <property type="entry name" value="A-D-PHexomutase_a/b/a-II"/>
</dbReference>
<dbReference type="CDD" id="cd05799">
    <property type="entry name" value="PGM2"/>
    <property type="match status" value="1"/>
</dbReference>
<dbReference type="InterPro" id="IPR016055">
    <property type="entry name" value="A-D-PHexomutase_a/b/a-I/II/III"/>
</dbReference>
<sequence>MEWLRLDQDESTRSEIERLAAENNTIELQSRLQKRIAFGTAGLRGRMEAGFSRMNSLTVIQASQGLAEYLLISETDVKTRGIVIGRDARHNSDKFAKLVAAVFVAKGIPVKWLGQVHTPLVPYTVAHLNAAAGVMVTASHNPAADNGYKVYWGNGCQIIPPHDAGIAKSIEENLEPITWDMEVVERGGPLVTNALQQVEAGYMSTVARNASISNSESSLPFVYTPMHGVGLPFFTSVMKQLGLENKMHVVQKQAHPDPDFPTVRFPNPEEKGALDLAKQVADRNGVKLILANDPDADRFAAAEKVDGEWRQLTGNQMGVLLASHVLDTYESRPDSKGLAMLSSTVSSKMLAGMAAADGKFHWEETLTGFKWLGNRSRDLQQQGYDALFAYEEAIGYMFSEVVFDKDGVAAAAVFLAACNRWNREGLTPWTKYNQLCEKYGYFEDANTYVISPSSDVTNAVFEQIRQNKPTHVGRRSILRWCDLTIGYDSATPDNKPTLPVDKSSQMISCELDGNVHFTVRGSGTEPKIKFYIEGSASTSAEARASAHEVLEDLMREWFKPEENGLKRELIGVFVIDSVLLSALLVFHIRGPQSTSRSSSNQKEHAQHRDELQDQSHGAEPHVLISHRLVANESLALLLVQTLEIVVTALKQRTSTVSSEDQKQRYADERNEVERQEHHEFEKLAKRERCEHSALFARSQGFEWCFGLLGVNGSLDLDEFCMASGNHDSIEDIDLSFVYEESFEEKGDDEVAFCKNQESTVDPGRATLVEKLEKGDLRQIGCQEQDDQDED</sequence>
<comment type="subcellular location">
    <subcellularLocation>
        <location evidence="2">Cytoplasm</location>
    </subcellularLocation>
</comment>
<keyword evidence="9" id="KW-0413">Isomerase</keyword>
<dbReference type="SUPFAM" id="SSF55957">
    <property type="entry name" value="Phosphoglucomutase, C-terminal domain"/>
    <property type="match status" value="1"/>
</dbReference>
<keyword evidence="10" id="KW-0119">Carbohydrate metabolism</keyword>
<dbReference type="InterPro" id="IPR036900">
    <property type="entry name" value="A-D-PHexomutase_C_sf"/>
</dbReference>
<dbReference type="PANTHER" id="PTHR45745:SF1">
    <property type="entry name" value="PHOSPHOGLUCOMUTASE 2B-RELATED"/>
    <property type="match status" value="1"/>
</dbReference>